<dbReference type="InterPro" id="IPR016181">
    <property type="entry name" value="Acyl_CoA_acyltransferase"/>
</dbReference>
<dbReference type="GO" id="GO:0016747">
    <property type="term" value="F:acyltransferase activity, transferring groups other than amino-acyl groups"/>
    <property type="evidence" value="ECO:0007669"/>
    <property type="project" value="InterPro"/>
</dbReference>
<protein>
    <submittedName>
        <fullName evidence="4">GNAT superfamily N-acetyltransferase</fullName>
    </submittedName>
</protein>
<dbReference type="SUPFAM" id="SSF55729">
    <property type="entry name" value="Acyl-CoA N-acyltransferases (Nat)"/>
    <property type="match status" value="1"/>
</dbReference>
<evidence type="ECO:0000256" key="2">
    <source>
        <dbReference type="ARBA" id="ARBA00023315"/>
    </source>
</evidence>
<dbReference type="CDD" id="cd04301">
    <property type="entry name" value="NAT_SF"/>
    <property type="match status" value="1"/>
</dbReference>
<evidence type="ECO:0000313" key="4">
    <source>
        <dbReference type="EMBL" id="MBB5047432.1"/>
    </source>
</evidence>
<evidence type="ECO:0000256" key="1">
    <source>
        <dbReference type="ARBA" id="ARBA00022679"/>
    </source>
</evidence>
<organism evidence="4 5">
    <name type="scientific">Rhodopseudomonas rhenobacensis</name>
    <dbReference type="NCBI Taxonomy" id="87461"/>
    <lineage>
        <taxon>Bacteria</taxon>
        <taxon>Pseudomonadati</taxon>
        <taxon>Pseudomonadota</taxon>
        <taxon>Alphaproteobacteria</taxon>
        <taxon>Hyphomicrobiales</taxon>
        <taxon>Nitrobacteraceae</taxon>
        <taxon>Rhodopseudomonas</taxon>
    </lineage>
</organism>
<dbReference type="EMBL" id="JACHIH010000011">
    <property type="protein sequence ID" value="MBB5047432.1"/>
    <property type="molecule type" value="Genomic_DNA"/>
</dbReference>
<dbReference type="InterPro" id="IPR050680">
    <property type="entry name" value="YpeA/RimI_acetyltransf"/>
</dbReference>
<dbReference type="PROSITE" id="PS51186">
    <property type="entry name" value="GNAT"/>
    <property type="match status" value="1"/>
</dbReference>
<feature type="domain" description="N-acetyltransferase" evidence="3">
    <location>
        <begin position="2"/>
        <end position="212"/>
    </location>
</feature>
<comment type="caution">
    <text evidence="4">The sequence shown here is derived from an EMBL/GenBank/DDBJ whole genome shotgun (WGS) entry which is preliminary data.</text>
</comment>
<dbReference type="Proteomes" id="UP000542353">
    <property type="component" value="Unassembled WGS sequence"/>
</dbReference>
<dbReference type="Pfam" id="PF00583">
    <property type="entry name" value="Acetyltransf_1"/>
    <property type="match status" value="1"/>
</dbReference>
<reference evidence="4 5" key="1">
    <citation type="submission" date="2020-08" db="EMBL/GenBank/DDBJ databases">
        <title>Genomic Encyclopedia of Type Strains, Phase IV (KMG-IV): sequencing the most valuable type-strain genomes for metagenomic binning, comparative biology and taxonomic classification.</title>
        <authorList>
            <person name="Goeker M."/>
        </authorList>
    </citation>
    <scope>NUCLEOTIDE SEQUENCE [LARGE SCALE GENOMIC DNA]</scope>
    <source>
        <strain evidence="4 5">DSM 12706</strain>
    </source>
</reference>
<dbReference type="InterPro" id="IPR000182">
    <property type="entry name" value="GNAT_dom"/>
</dbReference>
<proteinExistence type="predicted"/>
<evidence type="ECO:0000259" key="3">
    <source>
        <dbReference type="PROSITE" id="PS51186"/>
    </source>
</evidence>
<keyword evidence="1 4" id="KW-0808">Transferase</keyword>
<dbReference type="PANTHER" id="PTHR43420:SF44">
    <property type="entry name" value="ACETYLTRANSFERASE YPEA"/>
    <property type="match status" value="1"/>
</dbReference>
<evidence type="ECO:0000313" key="5">
    <source>
        <dbReference type="Proteomes" id="UP000542353"/>
    </source>
</evidence>
<sequence>MPTLRRAGTDDADFIVGAILAAQRGHRSRGWFDIALNWPEPRCRALLRAIATHPITSCWHVSLFWIAEVEGTPAAALCALPSAGVGAATRAVLQQALRDAEIEPAEQSAIDQRGAYLRSCWMPGDDANWFIEHVATLPSYRGQGLMQALLAQALEEGAAAGHRRASITFYIGNAAAERCYAKAGFVAVEEKRHPEFERSTGATGFRRVERAI</sequence>
<gene>
    <name evidence="4" type="ORF">HNR60_002187</name>
</gene>
<keyword evidence="5" id="KW-1185">Reference proteome</keyword>
<keyword evidence="2" id="KW-0012">Acyltransferase</keyword>
<dbReference type="RefSeq" id="WP_184257257.1">
    <property type="nucleotide sequence ID" value="NZ_JACHIH010000011.1"/>
</dbReference>
<dbReference type="AlphaFoldDB" id="A0A7W8DZ42"/>
<dbReference type="PANTHER" id="PTHR43420">
    <property type="entry name" value="ACETYLTRANSFERASE"/>
    <property type="match status" value="1"/>
</dbReference>
<dbReference type="Gene3D" id="3.40.630.30">
    <property type="match status" value="1"/>
</dbReference>
<name>A0A7W8DZ42_9BRAD</name>
<accession>A0A7W8DZ42</accession>